<keyword evidence="7 13" id="KW-0812">Transmembrane</keyword>
<evidence type="ECO:0000256" key="4">
    <source>
        <dbReference type="ARBA" id="ARBA00022516"/>
    </source>
</evidence>
<feature type="transmembrane region" description="Helical" evidence="14">
    <location>
        <begin position="123"/>
        <end position="142"/>
    </location>
</feature>
<name>A0ABW4Z995_9BACT</name>
<gene>
    <name evidence="17" type="ORF">ACFSW8_06545</name>
</gene>
<feature type="transmembrane region" description="Helical" evidence="14">
    <location>
        <begin position="148"/>
        <end position="164"/>
    </location>
</feature>
<feature type="chain" id="PRO_5046204682" evidence="15">
    <location>
        <begin position="18"/>
        <end position="282"/>
    </location>
</feature>
<keyword evidence="15" id="KW-0732">Signal</keyword>
<dbReference type="EMBL" id="JBHUJB010000028">
    <property type="protein sequence ID" value="MFD2158550.1"/>
    <property type="molecule type" value="Genomic_DNA"/>
</dbReference>
<comment type="caution">
    <text evidence="17">The sequence shown here is derived from an EMBL/GenBank/DDBJ whole genome shotgun (WGS) entry which is preliminary data.</text>
</comment>
<feature type="transmembrane region" description="Helical" evidence="14">
    <location>
        <begin position="93"/>
        <end position="114"/>
    </location>
</feature>
<organism evidence="17 18">
    <name type="scientific">Rubritalea tangerina</name>
    <dbReference type="NCBI Taxonomy" id="430798"/>
    <lineage>
        <taxon>Bacteria</taxon>
        <taxon>Pseudomonadati</taxon>
        <taxon>Verrucomicrobiota</taxon>
        <taxon>Verrucomicrobiia</taxon>
        <taxon>Verrucomicrobiales</taxon>
        <taxon>Rubritaleaceae</taxon>
        <taxon>Rubritalea</taxon>
    </lineage>
</organism>
<evidence type="ECO:0000256" key="12">
    <source>
        <dbReference type="ARBA" id="ARBA00038032"/>
    </source>
</evidence>
<feature type="transmembrane region" description="Helical" evidence="14">
    <location>
        <begin position="176"/>
        <end position="192"/>
    </location>
</feature>
<evidence type="ECO:0000256" key="10">
    <source>
        <dbReference type="ARBA" id="ARBA00023098"/>
    </source>
</evidence>
<dbReference type="RefSeq" id="WP_377086662.1">
    <property type="nucleotide sequence ID" value="NZ_JBHSJL010000014.1"/>
</dbReference>
<evidence type="ECO:0000256" key="14">
    <source>
        <dbReference type="SAM" id="Phobius"/>
    </source>
</evidence>
<dbReference type="InterPro" id="IPR037185">
    <property type="entry name" value="EmrE-like"/>
</dbReference>
<feature type="domain" description="EamA" evidence="16">
    <location>
        <begin position="153"/>
        <end position="279"/>
    </location>
</feature>
<dbReference type="Gene3D" id="1.10.3730.20">
    <property type="match status" value="1"/>
</dbReference>
<evidence type="ECO:0000256" key="1">
    <source>
        <dbReference type="ARBA" id="ARBA00004651"/>
    </source>
</evidence>
<protein>
    <submittedName>
        <fullName evidence="17">SMR family transporter</fullName>
    </submittedName>
</protein>
<evidence type="ECO:0000256" key="7">
    <source>
        <dbReference type="ARBA" id="ARBA00022692"/>
    </source>
</evidence>
<keyword evidence="4" id="KW-0444">Lipid biosynthesis</keyword>
<feature type="transmembrane region" description="Helical" evidence="14">
    <location>
        <begin position="63"/>
        <end position="81"/>
    </location>
</feature>
<proteinExistence type="inferred from homology"/>
<evidence type="ECO:0000256" key="9">
    <source>
        <dbReference type="ARBA" id="ARBA00022989"/>
    </source>
</evidence>
<keyword evidence="18" id="KW-1185">Reference proteome</keyword>
<comment type="similarity">
    <text evidence="12 13">Belongs to the drug/metabolite transporter (DMT) superfamily. Small multidrug resistance (SMR) (TC 2.A.7.1) family.</text>
</comment>
<keyword evidence="11 14" id="KW-0472">Membrane</keyword>
<dbReference type="Pfam" id="PF00893">
    <property type="entry name" value="Multi_Drug_Res"/>
    <property type="match status" value="1"/>
</dbReference>
<feature type="transmembrane region" description="Helical" evidence="14">
    <location>
        <begin position="212"/>
        <end position="232"/>
    </location>
</feature>
<evidence type="ECO:0000256" key="3">
    <source>
        <dbReference type="ARBA" id="ARBA00022475"/>
    </source>
</evidence>
<sequence length="282" mass="31033">MTTLVFFLVLLSACLHASWNFTARRVSGNATVVWMANLVSVLFLTLLLFWVESPFTGQAVSATGWLSLLLSGILHVAYYLLLGLAYRKGEVSIVYPVARGLGVATLPLILWTFFEESLSAQGVAAIGIIVLGILTLGIPALRKGSHKLGIPILIGLVIVSYSLADRTGANAMNPIFYLWGMMLFIVIGQLPFLFRSLTRQWRLTWKSHKKEIFLIGFADPSAYLIILICYTLGAASYIVALREFSVVIASFLGLLILKEKFTWSKITAISLITLGMILMKLA</sequence>
<dbReference type="Pfam" id="PF00892">
    <property type="entry name" value="EamA"/>
    <property type="match status" value="1"/>
</dbReference>
<keyword evidence="6" id="KW-0441">Lipid A biosynthesis</keyword>
<dbReference type="PANTHER" id="PTHR30561:SF1">
    <property type="entry name" value="MULTIDRUG TRANSPORTER EMRE"/>
    <property type="match status" value="1"/>
</dbReference>
<comment type="subcellular location">
    <subcellularLocation>
        <location evidence="1 13">Cell membrane</location>
        <topology evidence="1 13">Multi-pass membrane protein</topology>
    </subcellularLocation>
</comment>
<evidence type="ECO:0000313" key="17">
    <source>
        <dbReference type="EMBL" id="MFD2158550.1"/>
    </source>
</evidence>
<evidence type="ECO:0000259" key="16">
    <source>
        <dbReference type="Pfam" id="PF00892"/>
    </source>
</evidence>
<evidence type="ECO:0000256" key="13">
    <source>
        <dbReference type="RuleBase" id="RU003942"/>
    </source>
</evidence>
<keyword evidence="5" id="KW-0997">Cell inner membrane</keyword>
<dbReference type="PANTHER" id="PTHR30561">
    <property type="entry name" value="SMR FAMILY PROTON-DEPENDENT DRUG EFFLUX TRANSPORTER SUGE"/>
    <property type="match status" value="1"/>
</dbReference>
<evidence type="ECO:0000256" key="11">
    <source>
        <dbReference type="ARBA" id="ARBA00023136"/>
    </source>
</evidence>
<evidence type="ECO:0000256" key="8">
    <source>
        <dbReference type="ARBA" id="ARBA00022985"/>
    </source>
</evidence>
<dbReference type="InterPro" id="IPR000620">
    <property type="entry name" value="EamA_dom"/>
</dbReference>
<accession>A0ABW4Z995</accession>
<dbReference type="Proteomes" id="UP001597389">
    <property type="component" value="Unassembled WGS sequence"/>
</dbReference>
<dbReference type="SUPFAM" id="SSF103481">
    <property type="entry name" value="Multidrug resistance efflux transporter EmrE"/>
    <property type="match status" value="2"/>
</dbReference>
<evidence type="ECO:0000256" key="15">
    <source>
        <dbReference type="SAM" id="SignalP"/>
    </source>
</evidence>
<evidence type="ECO:0000256" key="5">
    <source>
        <dbReference type="ARBA" id="ARBA00022519"/>
    </source>
</evidence>
<feature type="transmembrane region" description="Helical" evidence="14">
    <location>
        <begin position="33"/>
        <end position="51"/>
    </location>
</feature>
<feature type="signal peptide" evidence="15">
    <location>
        <begin position="1"/>
        <end position="17"/>
    </location>
</feature>
<evidence type="ECO:0000256" key="2">
    <source>
        <dbReference type="ARBA" id="ARBA00022448"/>
    </source>
</evidence>
<reference evidence="18" key="1">
    <citation type="journal article" date="2019" name="Int. J. Syst. Evol. Microbiol.">
        <title>The Global Catalogue of Microorganisms (GCM) 10K type strain sequencing project: providing services to taxonomists for standard genome sequencing and annotation.</title>
        <authorList>
            <consortium name="The Broad Institute Genomics Platform"/>
            <consortium name="The Broad Institute Genome Sequencing Center for Infectious Disease"/>
            <person name="Wu L."/>
            <person name="Ma J."/>
        </authorList>
    </citation>
    <scope>NUCLEOTIDE SEQUENCE [LARGE SCALE GENOMIC DNA]</scope>
    <source>
        <strain evidence="18">CCUG 57942</strain>
    </source>
</reference>
<keyword evidence="9 14" id="KW-1133">Transmembrane helix</keyword>
<keyword evidence="10" id="KW-0443">Lipid metabolism</keyword>
<keyword evidence="8" id="KW-0448">Lipopolysaccharide biosynthesis</keyword>
<keyword evidence="2" id="KW-0813">Transport</keyword>
<feature type="transmembrane region" description="Helical" evidence="14">
    <location>
        <begin position="239"/>
        <end position="257"/>
    </location>
</feature>
<evidence type="ECO:0000256" key="6">
    <source>
        <dbReference type="ARBA" id="ARBA00022556"/>
    </source>
</evidence>
<dbReference type="InterPro" id="IPR000390">
    <property type="entry name" value="Small_drug/metabolite_transptr"/>
</dbReference>
<keyword evidence="3" id="KW-1003">Cell membrane</keyword>
<dbReference type="InterPro" id="IPR045324">
    <property type="entry name" value="Small_multidrug_res"/>
</dbReference>
<evidence type="ECO:0000313" key="18">
    <source>
        <dbReference type="Proteomes" id="UP001597389"/>
    </source>
</evidence>